<reference evidence="1 2" key="1">
    <citation type="journal article" date="2022" name="Syst. Appl. Microbiol.">
        <title>Rhodopirellula aestuarii sp. nov., a novel member of the genus Rhodopirellula isolated from brackish sediments collected in the Tagus River estuary, Portugal.</title>
        <authorList>
            <person name="Vitorino I.R."/>
            <person name="Klimek D."/>
            <person name="Calusinska M."/>
            <person name="Lobo-da-Cunha A."/>
            <person name="Vasconcelos V."/>
            <person name="Lage O.M."/>
        </authorList>
    </citation>
    <scope>NUCLEOTIDE SEQUENCE [LARGE SCALE GENOMIC DNA]</scope>
    <source>
        <strain evidence="1 2">ICT_H3.1</strain>
    </source>
</reference>
<protein>
    <submittedName>
        <fullName evidence="1">Uncharacterized protein</fullName>
    </submittedName>
</protein>
<evidence type="ECO:0000313" key="2">
    <source>
        <dbReference type="Proteomes" id="UP001202961"/>
    </source>
</evidence>
<dbReference type="EMBL" id="JAMQBK010000038">
    <property type="protein sequence ID" value="MCM2371780.1"/>
    <property type="molecule type" value="Genomic_DNA"/>
</dbReference>
<name>A0ABT0U4D1_9BACT</name>
<keyword evidence="2" id="KW-1185">Reference proteome</keyword>
<accession>A0ABT0U4D1</accession>
<proteinExistence type="predicted"/>
<dbReference type="RefSeq" id="WP_250929413.1">
    <property type="nucleotide sequence ID" value="NZ_JAMQBK010000038.1"/>
</dbReference>
<organism evidence="1 2">
    <name type="scientific">Aporhodopirellula aestuarii</name>
    <dbReference type="NCBI Taxonomy" id="2950107"/>
    <lineage>
        <taxon>Bacteria</taxon>
        <taxon>Pseudomonadati</taxon>
        <taxon>Planctomycetota</taxon>
        <taxon>Planctomycetia</taxon>
        <taxon>Pirellulales</taxon>
        <taxon>Pirellulaceae</taxon>
        <taxon>Aporhodopirellula</taxon>
    </lineage>
</organism>
<sequence length="313" mass="33709">MNYSPRFVSPQPQKQPATAGEIIDDAYHSTPSTNVQPLSPEVLQHWGLIGCPFAPERTLDQPHEITDFYFRTSSHASACSWLQNVVKGSGSLAVLTTSSGAGTTTWLRQIASTSGLGETALETAAIEWNNESLDQLTSDLATIAGDIQTPSRVKTLWLIHVADSPATQTQSAQNRLAVMAGWQAARAAQLRNLHILLIIPRKRQATSGIASLELAIRSKLPHHHLSRPHASELRRCVNVAIHHAGGLRPVFTVSAVTQLADSSRGSIRRLGALVHAALVHGQITGIRQITSADLSAPLFNHAETKHDATSRAA</sequence>
<dbReference type="Proteomes" id="UP001202961">
    <property type="component" value="Unassembled WGS sequence"/>
</dbReference>
<evidence type="ECO:0000313" key="1">
    <source>
        <dbReference type="EMBL" id="MCM2371780.1"/>
    </source>
</evidence>
<gene>
    <name evidence="1" type="ORF">NB063_14305</name>
</gene>
<comment type="caution">
    <text evidence="1">The sequence shown here is derived from an EMBL/GenBank/DDBJ whole genome shotgun (WGS) entry which is preliminary data.</text>
</comment>